<keyword evidence="11" id="KW-0966">Cell projection</keyword>
<keyword evidence="12" id="KW-1185">Reference proteome</keyword>
<name>A0A9X3ILB5_9HYPH</name>
<keyword evidence="11" id="KW-0969">Cilium</keyword>
<feature type="compositionally biased region" description="Pro residues" evidence="9">
    <location>
        <begin position="323"/>
        <end position="335"/>
    </location>
</feature>
<dbReference type="Proteomes" id="UP001144805">
    <property type="component" value="Unassembled WGS sequence"/>
</dbReference>
<keyword evidence="7" id="KW-0975">Bacterial flagellum</keyword>
<dbReference type="AlphaFoldDB" id="A0A9X3ILB5"/>
<feature type="region of interest" description="Disordered" evidence="9">
    <location>
        <begin position="100"/>
        <end position="187"/>
    </location>
</feature>
<evidence type="ECO:0000256" key="8">
    <source>
        <dbReference type="ARBA" id="ARBA00037937"/>
    </source>
</evidence>
<reference evidence="11" key="1">
    <citation type="submission" date="2022-11" db="EMBL/GenBank/DDBJ databases">
        <title>Biodiversity and phylogenetic relationships of bacteria.</title>
        <authorList>
            <person name="Machado R.A.R."/>
            <person name="Bhat A."/>
            <person name="Loulou A."/>
            <person name="Kallel S."/>
        </authorList>
    </citation>
    <scope>NUCLEOTIDE SEQUENCE</scope>
    <source>
        <strain evidence="11">K-TC2</strain>
    </source>
</reference>
<accession>A0A9X3ILB5</accession>
<feature type="compositionally biased region" description="Low complexity" evidence="9">
    <location>
        <begin position="199"/>
        <end position="208"/>
    </location>
</feature>
<evidence type="ECO:0000256" key="3">
    <source>
        <dbReference type="ARBA" id="ARBA00022475"/>
    </source>
</evidence>
<feature type="compositionally biased region" description="Low complexity" evidence="9">
    <location>
        <begin position="397"/>
        <end position="411"/>
    </location>
</feature>
<feature type="compositionally biased region" description="Basic and acidic residues" evidence="9">
    <location>
        <begin position="105"/>
        <end position="116"/>
    </location>
</feature>
<feature type="compositionally biased region" description="Pro residues" evidence="9">
    <location>
        <begin position="210"/>
        <end position="222"/>
    </location>
</feature>
<dbReference type="PANTHER" id="PTHR38766:SF1">
    <property type="entry name" value="FLAGELLAR PROTEIN FLIO"/>
    <property type="match status" value="1"/>
</dbReference>
<dbReference type="PANTHER" id="PTHR38766">
    <property type="entry name" value="FLAGELLAR PROTEIN FLIO"/>
    <property type="match status" value="1"/>
</dbReference>
<feature type="compositionally biased region" description="Low complexity" evidence="9">
    <location>
        <begin position="308"/>
        <end position="322"/>
    </location>
</feature>
<dbReference type="InterPro" id="IPR022781">
    <property type="entry name" value="Flagellar_biosynth_FliO"/>
</dbReference>
<dbReference type="InterPro" id="IPR052205">
    <property type="entry name" value="FliO/MopB"/>
</dbReference>
<keyword evidence="5 10" id="KW-1133">Transmembrane helix</keyword>
<dbReference type="Pfam" id="PF04347">
    <property type="entry name" value="FliO"/>
    <property type="match status" value="1"/>
</dbReference>
<feature type="region of interest" description="Disordered" evidence="9">
    <location>
        <begin position="396"/>
        <end position="432"/>
    </location>
</feature>
<evidence type="ECO:0000256" key="9">
    <source>
        <dbReference type="SAM" id="MobiDB-lite"/>
    </source>
</evidence>
<evidence type="ECO:0000256" key="4">
    <source>
        <dbReference type="ARBA" id="ARBA00022692"/>
    </source>
</evidence>
<sequence>MHDYLAPMFGDTGATVAQFVITLVVILLAILLVFWLIRLFTNGRLGAGPARGRQPRLAVLDALPIDQRRRLILVRRDNVEHLILIGGPSDVVVEPGIQRAQQPARRLEPIRQEPPRPEPIPARPEPMQGRPATQNLRPVPQEAAGRPQEPRRPEPAQQAEIQSFEAPVAAEASVRRPEPIQEPVYEEAQPFVEERVAEAEFVSVAEPEPSLEPAPPQPPVQPAAPQAQRPAPRPAPAPEPRNGRGFPSFLSGNRPRHTPTTVDIPPESMPAPRPVTPQAPAEPIEGRSTGQRPRPYDPRPLLGSQQTPVAPAAPSAPAAPRRPVAPPPVVAPEPDPFAGVDDEAERLARFEPIFDLGPETASADDAHLYATPARAPSVEPPQPIDAPVEIAEDFIDAPEPSAPAESEASSSVGDLEKEMARLLGEISNARKS</sequence>
<gene>
    <name evidence="11" type="ORF">OSH07_09235</name>
</gene>
<keyword evidence="4 10" id="KW-0812">Transmembrane</keyword>
<comment type="similarity">
    <text evidence="8">Belongs to the FliO/MopB family.</text>
</comment>
<evidence type="ECO:0000256" key="10">
    <source>
        <dbReference type="SAM" id="Phobius"/>
    </source>
</evidence>
<evidence type="ECO:0000256" key="5">
    <source>
        <dbReference type="ARBA" id="ARBA00022989"/>
    </source>
</evidence>
<organism evidence="11 12">
    <name type="scientific">Kaistia nematophila</name>
    <dbReference type="NCBI Taxonomy" id="2994654"/>
    <lineage>
        <taxon>Bacteria</taxon>
        <taxon>Pseudomonadati</taxon>
        <taxon>Pseudomonadota</taxon>
        <taxon>Alphaproteobacteria</taxon>
        <taxon>Hyphomicrobiales</taxon>
        <taxon>Kaistiaceae</taxon>
        <taxon>Kaistia</taxon>
    </lineage>
</organism>
<protein>
    <submittedName>
        <fullName evidence="11">Flagellar biosynthetic protein FliO</fullName>
    </submittedName>
</protein>
<keyword evidence="3" id="KW-1003">Cell membrane</keyword>
<feature type="region of interest" description="Disordered" evidence="9">
    <location>
        <begin position="199"/>
        <end position="339"/>
    </location>
</feature>
<keyword evidence="11" id="KW-0282">Flagellum</keyword>
<evidence type="ECO:0000256" key="2">
    <source>
        <dbReference type="ARBA" id="ARBA00004236"/>
    </source>
</evidence>
<proteinExistence type="inferred from homology"/>
<keyword evidence="6 10" id="KW-0472">Membrane</keyword>
<comment type="caution">
    <text evidence="11">The sequence shown here is derived from an EMBL/GenBank/DDBJ whole genome shotgun (WGS) entry which is preliminary data.</text>
</comment>
<evidence type="ECO:0000256" key="1">
    <source>
        <dbReference type="ARBA" id="ARBA00004117"/>
    </source>
</evidence>
<dbReference type="RefSeq" id="WP_266338348.1">
    <property type="nucleotide sequence ID" value="NZ_JAPKNK010000003.1"/>
</dbReference>
<dbReference type="EMBL" id="JAPKNK010000003">
    <property type="protein sequence ID" value="MCX5569376.1"/>
    <property type="molecule type" value="Genomic_DNA"/>
</dbReference>
<evidence type="ECO:0000256" key="6">
    <source>
        <dbReference type="ARBA" id="ARBA00023136"/>
    </source>
</evidence>
<feature type="transmembrane region" description="Helical" evidence="10">
    <location>
        <begin position="16"/>
        <end position="37"/>
    </location>
</feature>
<evidence type="ECO:0000313" key="12">
    <source>
        <dbReference type="Proteomes" id="UP001144805"/>
    </source>
</evidence>
<comment type="subcellular location">
    <subcellularLocation>
        <location evidence="1">Bacterial flagellum basal body</location>
    </subcellularLocation>
    <subcellularLocation>
        <location evidence="2">Cell membrane</location>
    </subcellularLocation>
</comment>
<feature type="compositionally biased region" description="Pro residues" evidence="9">
    <location>
        <begin position="267"/>
        <end position="277"/>
    </location>
</feature>
<evidence type="ECO:0000256" key="7">
    <source>
        <dbReference type="ARBA" id="ARBA00023143"/>
    </source>
</evidence>
<evidence type="ECO:0000313" key="11">
    <source>
        <dbReference type="EMBL" id="MCX5569376.1"/>
    </source>
</evidence>